<keyword evidence="1" id="KW-0472">Membrane</keyword>
<keyword evidence="1" id="KW-0812">Transmembrane</keyword>
<keyword evidence="1" id="KW-1133">Transmembrane helix</keyword>
<reference evidence="2 3" key="1">
    <citation type="submission" date="2016-11" db="EMBL/GenBank/DDBJ databases">
        <authorList>
            <person name="Jaros S."/>
            <person name="Januszkiewicz K."/>
            <person name="Wedrychowicz H."/>
        </authorList>
    </citation>
    <scope>NUCLEOTIDE SEQUENCE [LARGE SCALE GENOMIC DNA]</scope>
    <source>
        <strain evidence="2 3">CGMCC 4.2025</strain>
    </source>
</reference>
<feature type="transmembrane region" description="Helical" evidence="1">
    <location>
        <begin position="42"/>
        <end position="61"/>
    </location>
</feature>
<evidence type="ECO:0000313" key="3">
    <source>
        <dbReference type="Proteomes" id="UP000184111"/>
    </source>
</evidence>
<protein>
    <submittedName>
        <fullName evidence="2">Uncharacterized protein</fullName>
    </submittedName>
</protein>
<dbReference type="AlphaFoldDB" id="A0A1M7Q320"/>
<accession>A0A1M7Q320</accession>
<keyword evidence="3" id="KW-1185">Reference proteome</keyword>
<proteinExistence type="predicted"/>
<dbReference type="RefSeq" id="WP_073502162.1">
    <property type="nucleotide sequence ID" value="NZ_FRBI01000028.1"/>
</dbReference>
<organism evidence="2 3">
    <name type="scientific">Actinacidiphila paucisporea</name>
    <dbReference type="NCBI Taxonomy" id="310782"/>
    <lineage>
        <taxon>Bacteria</taxon>
        <taxon>Bacillati</taxon>
        <taxon>Actinomycetota</taxon>
        <taxon>Actinomycetes</taxon>
        <taxon>Kitasatosporales</taxon>
        <taxon>Streptomycetaceae</taxon>
        <taxon>Actinacidiphila</taxon>
    </lineage>
</organism>
<evidence type="ECO:0000256" key="1">
    <source>
        <dbReference type="SAM" id="Phobius"/>
    </source>
</evidence>
<dbReference type="EMBL" id="FRBI01000028">
    <property type="protein sequence ID" value="SHN24569.1"/>
    <property type="molecule type" value="Genomic_DNA"/>
</dbReference>
<sequence length="194" mass="20580">MTEPQPPEPGAPGSVRHSLTLLAAVGAAAVILPGLAEGLPGAASGLAVCTVAGLAIARYVTGAGAQDSGFRRSVRLLGSRAPALGEWQRIVDKSIGEGSEWHFTATLRPQLQRLFAARLAERHGVDMRRSPERAEALVGADLWPWIDPAHRLAHRPDDPEQVLRALLDRLEALGAAPRPAAAARTTTRHSEDPQ</sequence>
<dbReference type="STRING" id="310782.SAMN05216499_12883"/>
<feature type="transmembrane region" description="Helical" evidence="1">
    <location>
        <begin position="19"/>
        <end position="36"/>
    </location>
</feature>
<dbReference type="Proteomes" id="UP000184111">
    <property type="component" value="Unassembled WGS sequence"/>
</dbReference>
<evidence type="ECO:0000313" key="2">
    <source>
        <dbReference type="EMBL" id="SHN24569.1"/>
    </source>
</evidence>
<gene>
    <name evidence="2" type="ORF">SAMN05216499_12883</name>
</gene>
<name>A0A1M7Q320_9ACTN</name>